<dbReference type="InterPro" id="IPR053147">
    <property type="entry name" value="Hsp_HslJ-like"/>
</dbReference>
<dbReference type="InterPro" id="IPR025485">
    <property type="entry name" value="DUF4377"/>
</dbReference>
<evidence type="ECO:0000313" key="4">
    <source>
        <dbReference type="Proteomes" id="UP000094313"/>
    </source>
</evidence>
<keyword evidence="4" id="KW-1185">Reference proteome</keyword>
<organism evidence="3 4">
    <name type="scientific">Pedobacter steynii</name>
    <dbReference type="NCBI Taxonomy" id="430522"/>
    <lineage>
        <taxon>Bacteria</taxon>
        <taxon>Pseudomonadati</taxon>
        <taxon>Bacteroidota</taxon>
        <taxon>Sphingobacteriia</taxon>
        <taxon>Sphingobacteriales</taxon>
        <taxon>Sphingobacteriaceae</taxon>
        <taxon>Pedobacter</taxon>
    </lineage>
</organism>
<dbReference type="AlphaFoldDB" id="A0A1D7QC39"/>
<dbReference type="PANTHER" id="PTHR35535">
    <property type="entry name" value="HEAT SHOCK PROTEIN HSLJ"/>
    <property type="match status" value="1"/>
</dbReference>
<dbReference type="PANTHER" id="PTHR35535:SF1">
    <property type="entry name" value="HEAT SHOCK PROTEIN HSLJ"/>
    <property type="match status" value="1"/>
</dbReference>
<feature type="domain" description="DUF306" evidence="1">
    <location>
        <begin position="249"/>
        <end position="348"/>
    </location>
</feature>
<dbReference type="InterPro" id="IPR038670">
    <property type="entry name" value="HslJ-like_sf"/>
</dbReference>
<dbReference type="Gene3D" id="2.40.128.270">
    <property type="match status" value="2"/>
</dbReference>
<proteinExistence type="predicted"/>
<feature type="domain" description="DUF4377" evidence="2">
    <location>
        <begin position="34"/>
        <end position="107"/>
    </location>
</feature>
<name>A0A1D7QC39_9SPHI</name>
<dbReference type="EMBL" id="CP017141">
    <property type="protein sequence ID" value="AOM76260.1"/>
    <property type="molecule type" value="Genomic_DNA"/>
</dbReference>
<feature type="domain" description="DUF306" evidence="1">
    <location>
        <begin position="122"/>
        <end position="221"/>
    </location>
</feature>
<reference evidence="3 4" key="1">
    <citation type="submission" date="2016-08" db="EMBL/GenBank/DDBJ databases">
        <authorList>
            <person name="Seilhamer J.J."/>
        </authorList>
    </citation>
    <scope>NUCLEOTIDE SEQUENCE [LARGE SCALE GENOMIC DNA]</scope>
    <source>
        <strain evidence="3 4">DX4</strain>
    </source>
</reference>
<dbReference type="Pfam" id="PF14302">
    <property type="entry name" value="DUF4377"/>
    <property type="match status" value="1"/>
</dbReference>
<evidence type="ECO:0000313" key="3">
    <source>
        <dbReference type="EMBL" id="AOM76260.1"/>
    </source>
</evidence>
<protein>
    <recommendedName>
        <fullName evidence="5">Heat shock protein HslJ</fullName>
    </recommendedName>
</protein>
<dbReference type="OrthoDB" id="880459at2"/>
<accession>A0A1D7QC39</accession>
<dbReference type="Proteomes" id="UP000094313">
    <property type="component" value="Chromosome"/>
</dbReference>
<sequence>MLKSIITKKGILSLLIVLGSISSTMAAEVIRLIVKEDRAACTGVGPMNCLQVKYKNSKNWELFYSEIQGFRHQEGYRYTLSVIRTKRKNVPADASIYTYKLKKVIRKQKVAVAGAVEDPLEAVANQKWTLVRMNGKAVEGGKIHLTLDPKGQKLSGSGGCNGIFGSFSYEEKTKAITIGNIASTLMACSDEKVNKLEYEFTSTLNGKTFRLESNGHTMAFYKGGVKTLEFSNGKEGTNHTDHDIWKFIAGNKWKLIQMNGETQSESPVTINFNPAEKRFNGNSGCNNYFGTYEAGKETIAFGPAASTRRACLDQNLSALESKFLGILGSKDFRFDVADQTLNFYQNNRLVLMFGLTR</sequence>
<dbReference type="KEGG" id="psty:BFS30_03260"/>
<evidence type="ECO:0008006" key="5">
    <source>
        <dbReference type="Google" id="ProtNLM"/>
    </source>
</evidence>
<evidence type="ECO:0000259" key="1">
    <source>
        <dbReference type="Pfam" id="PF03724"/>
    </source>
</evidence>
<evidence type="ECO:0000259" key="2">
    <source>
        <dbReference type="Pfam" id="PF14302"/>
    </source>
</evidence>
<dbReference type="Pfam" id="PF03724">
    <property type="entry name" value="META"/>
    <property type="match status" value="2"/>
</dbReference>
<dbReference type="InterPro" id="IPR005184">
    <property type="entry name" value="DUF306_Meta_HslJ"/>
</dbReference>
<gene>
    <name evidence="3" type="ORF">BFS30_03260</name>
</gene>
<dbReference type="RefSeq" id="WP_069377956.1">
    <property type="nucleotide sequence ID" value="NZ_CP017141.1"/>
</dbReference>